<organism evidence="1 2">
    <name type="scientific">Anolis carolinensis</name>
    <name type="common">Green anole</name>
    <name type="synonym">American chameleon</name>
    <dbReference type="NCBI Taxonomy" id="28377"/>
    <lineage>
        <taxon>Eukaryota</taxon>
        <taxon>Metazoa</taxon>
        <taxon>Chordata</taxon>
        <taxon>Craniata</taxon>
        <taxon>Vertebrata</taxon>
        <taxon>Euteleostomi</taxon>
        <taxon>Lepidosauria</taxon>
        <taxon>Squamata</taxon>
        <taxon>Bifurcata</taxon>
        <taxon>Unidentata</taxon>
        <taxon>Episquamata</taxon>
        <taxon>Toxicofera</taxon>
        <taxon>Iguania</taxon>
        <taxon>Dactyloidae</taxon>
        <taxon>Anolis</taxon>
    </lineage>
</organism>
<reference evidence="1" key="1">
    <citation type="submission" date="2009-12" db="EMBL/GenBank/DDBJ databases">
        <title>The Genome Sequence of Anolis carolinensis (Green Anole Lizard).</title>
        <authorList>
            <consortium name="The Genome Sequencing Platform"/>
            <person name="Di Palma F."/>
            <person name="Alfoldi J."/>
            <person name="Heiman D."/>
            <person name="Young S."/>
            <person name="Grabherr M."/>
            <person name="Johnson J."/>
            <person name="Lander E.S."/>
            <person name="Lindblad-Toh K."/>
        </authorList>
    </citation>
    <scope>NUCLEOTIDE SEQUENCE [LARGE SCALE GENOMIC DNA]</scope>
    <source>
        <strain evidence="1">JBL SC #1</strain>
    </source>
</reference>
<name>A0A803SNH5_ANOCA</name>
<reference evidence="1" key="3">
    <citation type="submission" date="2025-09" db="UniProtKB">
        <authorList>
            <consortium name="Ensembl"/>
        </authorList>
    </citation>
    <scope>IDENTIFICATION</scope>
</reference>
<dbReference type="InParanoid" id="A0A803SNH5"/>
<dbReference type="Proteomes" id="UP000001646">
    <property type="component" value="Unplaced"/>
</dbReference>
<dbReference type="AlphaFoldDB" id="A0A803SNH5"/>
<evidence type="ECO:0000313" key="2">
    <source>
        <dbReference type="Proteomes" id="UP000001646"/>
    </source>
</evidence>
<accession>A0A803SNH5</accession>
<sequence length="69" mass="7330">MEMSTNPLSQIRLDLISGGNLYLYLPSLWEGSLISPHGAGADRGSSSVLFPGWIRTGNLQVSSPAGTRV</sequence>
<reference evidence="1" key="2">
    <citation type="submission" date="2025-08" db="UniProtKB">
        <authorList>
            <consortium name="Ensembl"/>
        </authorList>
    </citation>
    <scope>IDENTIFICATION</scope>
</reference>
<protein>
    <submittedName>
        <fullName evidence="1">Uncharacterized protein</fullName>
    </submittedName>
</protein>
<dbReference type="Ensembl" id="ENSACAT00000058252.1">
    <property type="protein sequence ID" value="ENSACAP00000024515.1"/>
    <property type="gene ID" value="ENSACAG00000040832.1"/>
</dbReference>
<keyword evidence="2" id="KW-1185">Reference proteome</keyword>
<evidence type="ECO:0000313" key="1">
    <source>
        <dbReference type="Ensembl" id="ENSACAP00000024515.1"/>
    </source>
</evidence>
<proteinExistence type="predicted"/>